<protein>
    <submittedName>
        <fullName evidence="2">CaiB/BaiF CoA transferase family protein</fullName>
    </submittedName>
</protein>
<proteinExistence type="predicted"/>
<sequence>MVAKKELAEEATGPLRGVRILDMTSVVFGAYATQILADQGAEVIKLEDPGSSRGDGGDIMRWAGHVPGDAPRDMGPIFLTINRNKRSVFLDLRDPKAVEKIKRLVRSCDVIAASVRYKGLQRLGLDYDSVRQIKPDIVYVHAAGYGSDGPYAGEPAYDDLIQAASGLGDLLSRTDGNPEPRILPTLVADKASGLFMAQAVTAALFHKQRTGEGQFVEVPMLECMTSFTLVEHYYDQVFEPPIGQWGYTRVVNPNRRPFKTKDGYIGLLPYTDAQWDQFFEIAGWGETVAKDPRFADWATRARHTRELYALVETVTVERTTEEWLAMLKPLSIPVRKLNRLDDLEDDPHLKAVDFFQQYLHPEVGYYKQMKPPVKFSKTPSNIRRHPPRLGEHTAEVLAEIEAELPAAE</sequence>
<accession>A0ABW4N154</accession>
<dbReference type="RefSeq" id="WP_377283099.1">
    <property type="nucleotide sequence ID" value="NZ_JBHRSI010000008.1"/>
</dbReference>
<dbReference type="InterPro" id="IPR044855">
    <property type="entry name" value="CoA-Trfase_III_dom3_sf"/>
</dbReference>
<dbReference type="InterPro" id="IPR003673">
    <property type="entry name" value="CoA-Trfase_fam_III"/>
</dbReference>
<evidence type="ECO:0000313" key="2">
    <source>
        <dbReference type="EMBL" id="MFD1783709.1"/>
    </source>
</evidence>
<dbReference type="InterPro" id="IPR050483">
    <property type="entry name" value="CoA-transferase_III_domain"/>
</dbReference>
<dbReference type="EMBL" id="JBHUEY010000001">
    <property type="protein sequence ID" value="MFD1783709.1"/>
    <property type="molecule type" value="Genomic_DNA"/>
</dbReference>
<organism evidence="2 3">
    <name type="scientific">Phenylobacterium terrae</name>
    <dbReference type="NCBI Taxonomy" id="2665495"/>
    <lineage>
        <taxon>Bacteria</taxon>
        <taxon>Pseudomonadati</taxon>
        <taxon>Pseudomonadota</taxon>
        <taxon>Alphaproteobacteria</taxon>
        <taxon>Caulobacterales</taxon>
        <taxon>Caulobacteraceae</taxon>
        <taxon>Phenylobacterium</taxon>
    </lineage>
</organism>
<dbReference type="PANTHER" id="PTHR48207">
    <property type="entry name" value="SUCCINATE--HYDROXYMETHYLGLUTARATE COA-TRANSFERASE"/>
    <property type="match status" value="1"/>
</dbReference>
<dbReference type="Proteomes" id="UP001597237">
    <property type="component" value="Unassembled WGS sequence"/>
</dbReference>
<dbReference type="Gene3D" id="3.30.1540.10">
    <property type="entry name" value="formyl-coa transferase, domain 3"/>
    <property type="match status" value="1"/>
</dbReference>
<evidence type="ECO:0000256" key="1">
    <source>
        <dbReference type="ARBA" id="ARBA00022679"/>
    </source>
</evidence>
<keyword evidence="3" id="KW-1185">Reference proteome</keyword>
<dbReference type="GO" id="GO:0016740">
    <property type="term" value="F:transferase activity"/>
    <property type="evidence" value="ECO:0007669"/>
    <property type="project" value="UniProtKB-KW"/>
</dbReference>
<dbReference type="Gene3D" id="3.40.50.10540">
    <property type="entry name" value="Crotonobetainyl-coa:carnitine coa-transferase, domain 1"/>
    <property type="match status" value="1"/>
</dbReference>
<name>A0ABW4N154_9CAUL</name>
<dbReference type="Pfam" id="PF02515">
    <property type="entry name" value="CoA_transf_3"/>
    <property type="match status" value="1"/>
</dbReference>
<reference evidence="3" key="1">
    <citation type="journal article" date="2019" name="Int. J. Syst. Evol. Microbiol.">
        <title>The Global Catalogue of Microorganisms (GCM) 10K type strain sequencing project: providing services to taxonomists for standard genome sequencing and annotation.</title>
        <authorList>
            <consortium name="The Broad Institute Genomics Platform"/>
            <consortium name="The Broad Institute Genome Sequencing Center for Infectious Disease"/>
            <person name="Wu L."/>
            <person name="Ma J."/>
        </authorList>
    </citation>
    <scope>NUCLEOTIDE SEQUENCE [LARGE SCALE GENOMIC DNA]</scope>
    <source>
        <strain evidence="3">DFY28</strain>
    </source>
</reference>
<gene>
    <name evidence="2" type="ORF">ACFSC0_09915</name>
</gene>
<dbReference type="InterPro" id="IPR023606">
    <property type="entry name" value="CoA-Trfase_III_dom_1_sf"/>
</dbReference>
<evidence type="ECO:0000313" key="3">
    <source>
        <dbReference type="Proteomes" id="UP001597237"/>
    </source>
</evidence>
<dbReference type="SUPFAM" id="SSF89796">
    <property type="entry name" value="CoA-transferase family III (CaiB/BaiF)"/>
    <property type="match status" value="1"/>
</dbReference>
<dbReference type="PANTHER" id="PTHR48207:SF4">
    <property type="entry name" value="BLL6097 PROTEIN"/>
    <property type="match status" value="1"/>
</dbReference>
<keyword evidence="1 2" id="KW-0808">Transferase</keyword>
<comment type="caution">
    <text evidence="2">The sequence shown here is derived from an EMBL/GenBank/DDBJ whole genome shotgun (WGS) entry which is preliminary data.</text>
</comment>